<dbReference type="PANTHER" id="PTHR35276:SF1">
    <property type="entry name" value="TRNA (MNM(5)S(2)U34)-METHYLTRANSFERASE, CHLOROPLASTIC"/>
    <property type="match status" value="1"/>
</dbReference>
<dbReference type="Proteomes" id="UP001519345">
    <property type="component" value="Unassembled WGS sequence"/>
</dbReference>
<dbReference type="CDD" id="cd02440">
    <property type="entry name" value="AdoMet_MTases"/>
    <property type="match status" value="1"/>
</dbReference>
<evidence type="ECO:0000313" key="1">
    <source>
        <dbReference type="EMBL" id="MBP1969568.1"/>
    </source>
</evidence>
<organism evidence="1 2">
    <name type="scientific">Virgibacillus natechei</name>
    <dbReference type="NCBI Taxonomy" id="1216297"/>
    <lineage>
        <taxon>Bacteria</taxon>
        <taxon>Bacillati</taxon>
        <taxon>Bacillota</taxon>
        <taxon>Bacilli</taxon>
        <taxon>Bacillales</taxon>
        <taxon>Bacillaceae</taxon>
        <taxon>Virgibacillus</taxon>
    </lineage>
</organism>
<dbReference type="InterPro" id="IPR010719">
    <property type="entry name" value="MnmM_MeTrfase"/>
</dbReference>
<dbReference type="Pfam" id="PF06962">
    <property type="entry name" value="rRNA_methylase"/>
    <property type="match status" value="1"/>
</dbReference>
<dbReference type="Gene3D" id="3.40.50.150">
    <property type="entry name" value="Vaccinia Virus protein VP39"/>
    <property type="match status" value="1"/>
</dbReference>
<reference evidence="1 2" key="1">
    <citation type="submission" date="2021-03" db="EMBL/GenBank/DDBJ databases">
        <title>Genomic Encyclopedia of Type Strains, Phase IV (KMG-IV): sequencing the most valuable type-strain genomes for metagenomic binning, comparative biology and taxonomic classification.</title>
        <authorList>
            <person name="Goeker M."/>
        </authorList>
    </citation>
    <scope>NUCLEOTIDE SEQUENCE [LARGE SCALE GENOMIC DNA]</scope>
    <source>
        <strain evidence="1 2">DSM 25609</strain>
    </source>
</reference>
<keyword evidence="2" id="KW-1185">Reference proteome</keyword>
<evidence type="ECO:0000313" key="2">
    <source>
        <dbReference type="Proteomes" id="UP001519345"/>
    </source>
</evidence>
<protein>
    <submittedName>
        <fullName evidence="1">16S rRNA C1402 N4-methylase RsmH</fullName>
    </submittedName>
</protein>
<dbReference type="InterPro" id="IPR029063">
    <property type="entry name" value="SAM-dependent_MTases_sf"/>
</dbReference>
<dbReference type="EMBL" id="JAGGKX010000006">
    <property type="protein sequence ID" value="MBP1969568.1"/>
    <property type="molecule type" value="Genomic_DNA"/>
</dbReference>
<proteinExistence type="predicted"/>
<gene>
    <name evidence="1" type="ORF">J2Z83_001672</name>
</gene>
<dbReference type="PANTHER" id="PTHR35276">
    <property type="entry name" value="S-ADENOSYL-L-METHIONINE-DEPENDENT METHYLTRANSFERASES SUPERFAMILY PROTEIN"/>
    <property type="match status" value="1"/>
</dbReference>
<sequence>MLSGILHYAHELLEGSINKGETVIDATCGNGNDTLFLSKIIGDSGHVLAFDIQNQAIINTKQLLDDHKCTNVTVIQDSHANIFNHVSANQEIGGAIFNLGYLPNSDKSVITKGESTLSAIHSILRHLKKNGLIVIVVYHGHQGGKQEKESLLEYLTSLNQKEFSVLKHEFINQKNNPPFVLAIQKR</sequence>
<accession>A0ABS4IF45</accession>
<name>A0ABS4IF45_9BACI</name>
<dbReference type="RefSeq" id="WP_209462744.1">
    <property type="nucleotide sequence ID" value="NZ_CP110224.1"/>
</dbReference>
<dbReference type="SUPFAM" id="SSF53335">
    <property type="entry name" value="S-adenosyl-L-methionine-dependent methyltransferases"/>
    <property type="match status" value="1"/>
</dbReference>
<comment type="caution">
    <text evidence="1">The sequence shown here is derived from an EMBL/GenBank/DDBJ whole genome shotgun (WGS) entry which is preliminary data.</text>
</comment>